<dbReference type="RefSeq" id="WP_024828507.1">
    <property type="nucleotide sequence ID" value="NZ_JAPTHG010000034.1"/>
</dbReference>
<feature type="domain" description="Methyltransferase small" evidence="3">
    <location>
        <begin position="132"/>
        <end position="257"/>
    </location>
</feature>
<organism evidence="4 5">
    <name type="scientific">Methylobacterium radiotolerans</name>
    <dbReference type="NCBI Taxonomy" id="31998"/>
    <lineage>
        <taxon>Bacteria</taxon>
        <taxon>Pseudomonadati</taxon>
        <taxon>Pseudomonadota</taxon>
        <taxon>Alphaproteobacteria</taxon>
        <taxon>Hyphomicrobiales</taxon>
        <taxon>Methylobacteriaceae</taxon>
        <taxon>Methylobacterium</taxon>
    </lineage>
</organism>
<evidence type="ECO:0000256" key="2">
    <source>
        <dbReference type="ARBA" id="ARBA00022691"/>
    </source>
</evidence>
<dbReference type="SUPFAM" id="SSF53335">
    <property type="entry name" value="S-adenosyl-L-methionine-dependent methyltransferases"/>
    <property type="match status" value="1"/>
</dbReference>
<dbReference type="CDD" id="cd02440">
    <property type="entry name" value="AdoMet_MTases"/>
    <property type="match status" value="1"/>
</dbReference>
<reference evidence="4 5" key="1">
    <citation type="submission" date="2024-06" db="EMBL/GenBank/DDBJ databases">
        <title>Genomics of switchgrass bacterial isolates.</title>
        <authorList>
            <person name="Shade A."/>
        </authorList>
    </citation>
    <scope>NUCLEOTIDE SEQUENCE [LARGE SCALE GENOMIC DNA]</scope>
    <source>
        <strain evidence="4 5">PvP084</strain>
    </source>
</reference>
<dbReference type="InterPro" id="IPR029063">
    <property type="entry name" value="SAM-dependent_MTases_sf"/>
</dbReference>
<gene>
    <name evidence="4" type="ORF">ABIC20_002638</name>
</gene>
<sequence>MTRSVPTAVPFPEDEEAVLSLGRALRETGYSFTTVTPATHAHVNARPRNAEARSLRDVFGWSRPFRADLVPEPILRLMRAAGAVIEDGPLLRPTLRFSSLDGELFAHSAYPPSAADAVFFGPDTMRFAAAVIAHLEGRSRPVRRAVDIGCGSGAAGICVAKRAPGAEVVLVDINPAAMRAARVNARLAGTDGVDVRRSDMLRDVEGQFDLIVSNPPFMIDTAERAYRHGGGPLGAGLSLAVAEQAAGRLAPGGSLVLFTGAAIVDGEDPFRDAVADLCGRSGLDWTYREFDPDEYGEELATDAYDAVERLALVILTATRPATRP</sequence>
<keyword evidence="1 4" id="KW-0489">Methyltransferase</keyword>
<dbReference type="InterPro" id="IPR002052">
    <property type="entry name" value="DNA_methylase_N6_adenine_CS"/>
</dbReference>
<keyword evidence="5" id="KW-1185">Reference proteome</keyword>
<proteinExistence type="predicted"/>
<dbReference type="PANTHER" id="PTHR18895">
    <property type="entry name" value="HEMK METHYLTRANSFERASE"/>
    <property type="match status" value="1"/>
</dbReference>
<evidence type="ECO:0000313" key="4">
    <source>
        <dbReference type="EMBL" id="MET3865329.1"/>
    </source>
</evidence>
<evidence type="ECO:0000313" key="5">
    <source>
        <dbReference type="Proteomes" id="UP001549119"/>
    </source>
</evidence>
<dbReference type="PROSITE" id="PS00092">
    <property type="entry name" value="N6_MTASE"/>
    <property type="match status" value="1"/>
</dbReference>
<dbReference type="Proteomes" id="UP001549119">
    <property type="component" value="Unassembled WGS sequence"/>
</dbReference>
<dbReference type="GO" id="GO:0032259">
    <property type="term" value="P:methylation"/>
    <property type="evidence" value="ECO:0007669"/>
    <property type="project" value="UniProtKB-KW"/>
</dbReference>
<dbReference type="Pfam" id="PF05175">
    <property type="entry name" value="MTS"/>
    <property type="match status" value="1"/>
</dbReference>
<evidence type="ECO:0000256" key="1">
    <source>
        <dbReference type="ARBA" id="ARBA00022603"/>
    </source>
</evidence>
<dbReference type="Gene3D" id="3.40.50.150">
    <property type="entry name" value="Vaccinia Virus protein VP39"/>
    <property type="match status" value="1"/>
</dbReference>
<protein>
    <submittedName>
        <fullName evidence="4">SAM-dependent methyltransferase</fullName>
    </submittedName>
</protein>
<accession>A0ABV2NFP7</accession>
<dbReference type="InterPro" id="IPR007848">
    <property type="entry name" value="Small_mtfrase_dom"/>
</dbReference>
<name>A0ABV2NFP7_9HYPH</name>
<keyword evidence="2" id="KW-0949">S-adenosyl-L-methionine</keyword>
<dbReference type="PANTHER" id="PTHR18895:SF74">
    <property type="entry name" value="MTRF1L RELEASE FACTOR GLUTAMINE METHYLTRANSFERASE"/>
    <property type="match status" value="1"/>
</dbReference>
<comment type="caution">
    <text evidence="4">The sequence shown here is derived from an EMBL/GenBank/DDBJ whole genome shotgun (WGS) entry which is preliminary data.</text>
</comment>
<dbReference type="GO" id="GO:0008168">
    <property type="term" value="F:methyltransferase activity"/>
    <property type="evidence" value="ECO:0007669"/>
    <property type="project" value="UniProtKB-KW"/>
</dbReference>
<keyword evidence="1 4" id="KW-0808">Transferase</keyword>
<dbReference type="EMBL" id="JBEPNW010000002">
    <property type="protein sequence ID" value="MET3865329.1"/>
    <property type="molecule type" value="Genomic_DNA"/>
</dbReference>
<evidence type="ECO:0000259" key="3">
    <source>
        <dbReference type="Pfam" id="PF05175"/>
    </source>
</evidence>
<dbReference type="InterPro" id="IPR050320">
    <property type="entry name" value="N5-glutamine_MTase"/>
</dbReference>